<dbReference type="EMBL" id="JBHSBA010000001">
    <property type="protein sequence ID" value="MFC4123339.1"/>
    <property type="molecule type" value="Genomic_DNA"/>
</dbReference>
<comment type="caution">
    <text evidence="2">The sequence shown here is derived from an EMBL/GenBank/DDBJ whole genome shotgun (WGS) entry which is preliminary data.</text>
</comment>
<sequence>MTTSPMLATRIRAIERRVADTYGLTTTERYLTVGHPAVRIRALTTAESGLPVLWINGITAPALAFAPLLARLPGFRHVLVDLPGHNLAAPYRWQDGSVRAAAVGVLTGLLDELGIDSTQVASNSLGGLFTLWTALDAPGRITRAVLLGAPATALPGTRPTAGMAATATPVRGRLDEWLMGMPSPRFLARAALTEALGADTARAMSDDLLDLHRLPLRLPGRAASYRALLRRLLDGRTPRGEVVLTEAELRRIGIPTLFLWGERDAFQSPDHARRSVAAMPAAEFVTLAGGHNPWLDDTPRCADLIGTFLCTPTESDARAQP</sequence>
<dbReference type="PANTHER" id="PTHR43433:SF5">
    <property type="entry name" value="AB HYDROLASE-1 DOMAIN-CONTAINING PROTEIN"/>
    <property type="match status" value="1"/>
</dbReference>
<dbReference type="InterPro" id="IPR050471">
    <property type="entry name" value="AB_hydrolase"/>
</dbReference>
<proteinExistence type="predicted"/>
<dbReference type="InterPro" id="IPR000073">
    <property type="entry name" value="AB_hydrolase_1"/>
</dbReference>
<dbReference type="GO" id="GO:0016787">
    <property type="term" value="F:hydrolase activity"/>
    <property type="evidence" value="ECO:0007669"/>
    <property type="project" value="UniProtKB-KW"/>
</dbReference>
<dbReference type="PANTHER" id="PTHR43433">
    <property type="entry name" value="HYDROLASE, ALPHA/BETA FOLD FAMILY PROTEIN"/>
    <property type="match status" value="1"/>
</dbReference>
<dbReference type="SUPFAM" id="SSF53474">
    <property type="entry name" value="alpha/beta-Hydrolases"/>
    <property type="match status" value="1"/>
</dbReference>
<dbReference type="Proteomes" id="UP001595767">
    <property type="component" value="Unassembled WGS sequence"/>
</dbReference>
<evidence type="ECO:0000313" key="3">
    <source>
        <dbReference type="Proteomes" id="UP001595767"/>
    </source>
</evidence>
<organism evidence="2 3">
    <name type="scientific">Nocardia rhizosphaerae</name>
    <dbReference type="NCBI Taxonomy" id="1691571"/>
    <lineage>
        <taxon>Bacteria</taxon>
        <taxon>Bacillati</taxon>
        <taxon>Actinomycetota</taxon>
        <taxon>Actinomycetes</taxon>
        <taxon>Mycobacteriales</taxon>
        <taxon>Nocardiaceae</taxon>
        <taxon>Nocardia</taxon>
    </lineage>
</organism>
<reference evidence="3" key="1">
    <citation type="journal article" date="2019" name="Int. J. Syst. Evol. Microbiol.">
        <title>The Global Catalogue of Microorganisms (GCM) 10K type strain sequencing project: providing services to taxonomists for standard genome sequencing and annotation.</title>
        <authorList>
            <consortium name="The Broad Institute Genomics Platform"/>
            <consortium name="The Broad Institute Genome Sequencing Center for Infectious Disease"/>
            <person name="Wu L."/>
            <person name="Ma J."/>
        </authorList>
    </citation>
    <scope>NUCLEOTIDE SEQUENCE [LARGE SCALE GENOMIC DNA]</scope>
    <source>
        <strain evidence="3">CGMCC 4.7204</strain>
    </source>
</reference>
<evidence type="ECO:0000313" key="2">
    <source>
        <dbReference type="EMBL" id="MFC4123339.1"/>
    </source>
</evidence>
<dbReference type="Pfam" id="PF00561">
    <property type="entry name" value="Abhydrolase_1"/>
    <property type="match status" value="1"/>
</dbReference>
<gene>
    <name evidence="2" type="ORF">ACFOW8_00195</name>
</gene>
<protein>
    <submittedName>
        <fullName evidence="2">Alpha/beta fold hydrolase</fullName>
    </submittedName>
</protein>
<evidence type="ECO:0000259" key="1">
    <source>
        <dbReference type="Pfam" id="PF00561"/>
    </source>
</evidence>
<feature type="domain" description="AB hydrolase-1" evidence="1">
    <location>
        <begin position="55"/>
        <end position="296"/>
    </location>
</feature>
<dbReference type="RefSeq" id="WP_378543472.1">
    <property type="nucleotide sequence ID" value="NZ_JBHSBA010000001.1"/>
</dbReference>
<name>A0ABV8KYP8_9NOCA</name>
<keyword evidence="3" id="KW-1185">Reference proteome</keyword>
<dbReference type="Gene3D" id="3.40.50.1820">
    <property type="entry name" value="alpha/beta hydrolase"/>
    <property type="match status" value="1"/>
</dbReference>
<accession>A0ABV8KYP8</accession>
<keyword evidence="2" id="KW-0378">Hydrolase</keyword>
<dbReference type="InterPro" id="IPR029058">
    <property type="entry name" value="AB_hydrolase_fold"/>
</dbReference>